<evidence type="ECO:0000313" key="3">
    <source>
        <dbReference type="Proteomes" id="UP000295756"/>
    </source>
</evidence>
<dbReference type="Pfam" id="PF00117">
    <property type="entry name" value="GATase"/>
    <property type="match status" value="1"/>
</dbReference>
<evidence type="ECO:0000313" key="2">
    <source>
        <dbReference type="EMBL" id="QBR47555.1"/>
    </source>
</evidence>
<dbReference type="SUPFAM" id="SSF52317">
    <property type="entry name" value="Class I glutamine amidotransferase-like"/>
    <property type="match status" value="1"/>
</dbReference>
<dbReference type="InterPro" id="IPR029062">
    <property type="entry name" value="Class_I_gatase-like"/>
</dbReference>
<dbReference type="CDD" id="cd01741">
    <property type="entry name" value="GATase1_1"/>
    <property type="match status" value="1"/>
</dbReference>
<protein>
    <submittedName>
        <fullName evidence="2">Type 1 glutamine amidotransferase</fullName>
    </submittedName>
</protein>
<dbReference type="Proteomes" id="UP000295756">
    <property type="component" value="Chromosome"/>
</dbReference>
<sequence length="223" mass="25389">MRINVLQHTPNEGPGSIASWAFSHGHEFFVYHPYFFDGVLPKASETDLLIILGGPMSPNDELPWIVKERKLIKELLRKNKPIFGACYGAQQIAKVLGSKIIKSPFKEVGWANIIKQNCFIPNFPDKFPVLHWHEEMFEIPEKATLLFSSELVSNQGYLYEGNVVGLQFHLEPQQSDVNEVVVNDYSYAIVNNALKQTPDQIIKFPVPSINKEIMYAILDFITL</sequence>
<proteinExistence type="predicted"/>
<dbReference type="Gene3D" id="3.40.50.880">
    <property type="match status" value="1"/>
</dbReference>
<reference evidence="2 3" key="1">
    <citation type="submission" date="2019-03" db="EMBL/GenBank/DDBJ databases">
        <title>Complete Genome Sequence of Leuconostoc kimchii strain NKJ218 Isolated from Homemade Kimchi.</title>
        <authorList>
            <person name="Jung J.Y."/>
            <person name="Jin H.M."/>
            <person name="Jung J.-W."/>
            <person name="Lee S.-Y."/>
            <person name="Ryu B.-G."/>
            <person name="Han S.-S."/>
            <person name="Kang H.K."/>
            <person name="Choi H.W."/>
            <person name="Chung E.J."/>
            <person name="Choi K.-M."/>
        </authorList>
    </citation>
    <scope>NUCLEOTIDE SEQUENCE [LARGE SCALE GENOMIC DNA]</scope>
    <source>
        <strain evidence="2 3">NKJ218</strain>
    </source>
</reference>
<evidence type="ECO:0000259" key="1">
    <source>
        <dbReference type="Pfam" id="PF00117"/>
    </source>
</evidence>
<dbReference type="InterPro" id="IPR044992">
    <property type="entry name" value="ChyE-like"/>
</dbReference>
<dbReference type="PANTHER" id="PTHR42695:SF5">
    <property type="entry name" value="GLUTAMINE AMIDOTRANSFERASE YLR126C-RELATED"/>
    <property type="match status" value="1"/>
</dbReference>
<dbReference type="RefSeq" id="WP_013102240.1">
    <property type="nucleotide sequence ID" value="NZ_CP037939.1"/>
</dbReference>
<dbReference type="InterPro" id="IPR017926">
    <property type="entry name" value="GATASE"/>
</dbReference>
<name>A0ABX5SN10_9LACO</name>
<feature type="domain" description="Glutamine amidotransferase" evidence="1">
    <location>
        <begin position="43"/>
        <end position="176"/>
    </location>
</feature>
<dbReference type="PROSITE" id="PS51273">
    <property type="entry name" value="GATASE_TYPE_1"/>
    <property type="match status" value="1"/>
</dbReference>
<organism evidence="2 3">
    <name type="scientific">Leuconostoc kimchii</name>
    <dbReference type="NCBI Taxonomy" id="136609"/>
    <lineage>
        <taxon>Bacteria</taxon>
        <taxon>Bacillati</taxon>
        <taxon>Bacillota</taxon>
        <taxon>Bacilli</taxon>
        <taxon>Lactobacillales</taxon>
        <taxon>Lactobacillaceae</taxon>
        <taxon>Leuconostoc</taxon>
    </lineage>
</organism>
<gene>
    <name evidence="2" type="ORF">EW139_05235</name>
</gene>
<keyword evidence="3" id="KW-1185">Reference proteome</keyword>
<accession>A0ABX5SN10</accession>
<keyword evidence="2" id="KW-0315">Glutamine amidotransferase</keyword>
<dbReference type="EMBL" id="CP037939">
    <property type="protein sequence ID" value="QBR47555.1"/>
    <property type="molecule type" value="Genomic_DNA"/>
</dbReference>
<dbReference type="PANTHER" id="PTHR42695">
    <property type="entry name" value="GLUTAMINE AMIDOTRANSFERASE YLR126C-RELATED"/>
    <property type="match status" value="1"/>
</dbReference>